<proteinExistence type="predicted"/>
<gene>
    <name evidence="2" type="ORF">GMARGA_LOCUS15511</name>
</gene>
<organism evidence="2 3">
    <name type="scientific">Gigaspora margarita</name>
    <dbReference type="NCBI Taxonomy" id="4874"/>
    <lineage>
        <taxon>Eukaryota</taxon>
        <taxon>Fungi</taxon>
        <taxon>Fungi incertae sedis</taxon>
        <taxon>Mucoromycota</taxon>
        <taxon>Glomeromycotina</taxon>
        <taxon>Glomeromycetes</taxon>
        <taxon>Diversisporales</taxon>
        <taxon>Gigasporaceae</taxon>
        <taxon>Gigaspora</taxon>
    </lineage>
</organism>
<keyword evidence="3" id="KW-1185">Reference proteome</keyword>
<evidence type="ECO:0000256" key="1">
    <source>
        <dbReference type="SAM" id="MobiDB-lite"/>
    </source>
</evidence>
<evidence type="ECO:0000313" key="3">
    <source>
        <dbReference type="Proteomes" id="UP000789901"/>
    </source>
</evidence>
<evidence type="ECO:0000313" key="2">
    <source>
        <dbReference type="EMBL" id="CAG8742207.1"/>
    </source>
</evidence>
<accession>A0ABN7V8I8</accession>
<feature type="compositionally biased region" description="Basic and acidic residues" evidence="1">
    <location>
        <begin position="23"/>
        <end position="38"/>
    </location>
</feature>
<feature type="region of interest" description="Disordered" evidence="1">
    <location>
        <begin position="23"/>
        <end position="93"/>
    </location>
</feature>
<feature type="region of interest" description="Disordered" evidence="1">
    <location>
        <begin position="105"/>
        <end position="150"/>
    </location>
</feature>
<protein>
    <submittedName>
        <fullName evidence="2">18392_t:CDS:1</fullName>
    </submittedName>
</protein>
<dbReference type="EMBL" id="CAJVQB010010706">
    <property type="protein sequence ID" value="CAG8742207.1"/>
    <property type="molecule type" value="Genomic_DNA"/>
</dbReference>
<dbReference type="Proteomes" id="UP000789901">
    <property type="component" value="Unassembled WGS sequence"/>
</dbReference>
<feature type="compositionally biased region" description="Basic and acidic residues" evidence="1">
    <location>
        <begin position="71"/>
        <end position="93"/>
    </location>
</feature>
<sequence>PPQIYSYIDLFTWICKRKAAEKNAKNVNKKENQLEKTSKHSKAQIKQVNAEEVNVEKNDKQNKKCKQQQLEAEKNPVKTNQRHDEINKNHKDVDYKIKEKVEIYDNSHAEHTADAKKVNVEEKNSEADENQDKNIEKTENAQEKQKNIKN</sequence>
<name>A0ABN7V8I8_GIGMA</name>
<feature type="non-terminal residue" evidence="2">
    <location>
        <position position="1"/>
    </location>
</feature>
<comment type="caution">
    <text evidence="2">The sequence shown here is derived from an EMBL/GenBank/DDBJ whole genome shotgun (WGS) entry which is preliminary data.</text>
</comment>
<reference evidence="2 3" key="1">
    <citation type="submission" date="2021-06" db="EMBL/GenBank/DDBJ databases">
        <authorList>
            <person name="Kallberg Y."/>
            <person name="Tangrot J."/>
            <person name="Rosling A."/>
        </authorList>
    </citation>
    <scope>NUCLEOTIDE SEQUENCE [LARGE SCALE GENOMIC DNA]</scope>
    <source>
        <strain evidence="2 3">120-4 pot B 10/14</strain>
    </source>
</reference>